<evidence type="ECO:0008006" key="4">
    <source>
        <dbReference type="Google" id="ProtNLM"/>
    </source>
</evidence>
<proteinExistence type="predicted"/>
<protein>
    <recommendedName>
        <fullName evidence="4">EF-hand domain-containing protein</fullName>
    </recommendedName>
</protein>
<evidence type="ECO:0000313" key="3">
    <source>
        <dbReference type="Proteomes" id="UP001642484"/>
    </source>
</evidence>
<dbReference type="PANTHER" id="PTHR36960">
    <property type="entry name" value="SI:DKEY-32E6.3"/>
    <property type="match status" value="1"/>
</dbReference>
<accession>A0ABP0QHB6</accession>
<evidence type="ECO:0000256" key="1">
    <source>
        <dbReference type="SAM" id="MobiDB-lite"/>
    </source>
</evidence>
<evidence type="ECO:0000313" key="2">
    <source>
        <dbReference type="EMBL" id="CAK9087629.1"/>
    </source>
</evidence>
<comment type="caution">
    <text evidence="2">The sequence shown here is derived from an EMBL/GenBank/DDBJ whole genome shotgun (WGS) entry which is preliminary data.</text>
</comment>
<reference evidence="2 3" key="1">
    <citation type="submission" date="2024-02" db="EMBL/GenBank/DDBJ databases">
        <authorList>
            <person name="Chen Y."/>
            <person name="Shah S."/>
            <person name="Dougan E. K."/>
            <person name="Thang M."/>
            <person name="Chan C."/>
        </authorList>
    </citation>
    <scope>NUCLEOTIDE SEQUENCE [LARGE SCALE GENOMIC DNA]</scope>
</reference>
<dbReference type="Proteomes" id="UP001642484">
    <property type="component" value="Unassembled WGS sequence"/>
</dbReference>
<sequence>MKLISEIFHENCDGDGKMTPDTLRELLQSLCDQHVGLWDPTDVDNVLANWADKGSIDFDDFLSWVYHDSAMLSPRDASSASPRHLTINFDVNKTIVMRDKTANKSVEVVINEVLAETSWGRVVEDQWMIVSTRPSSLRPEVDGEELVSYAEFLEQRLPGSDRRKERQKHKGAFTAPGSVGEPMAQHHRNLCKQLVYPDGSPVQVVHAFFRLLVELKRSKRSFSLIFRSFGEDLELVAQELNSFCEGKHPLFPGFRMDGSDGEPDYRFHITHPERFGNFHIENEDLHLVLGTIEQPGEGRYKDVADRSLTFYETHQLPVTRIISGMSAVVDFIWELSAQCLTAGFRDNFQYWKMKGHKQEGGKFFLFDASRSTLRHEIFFDDNVHFQDLKIVRPYHRMRQRRSWWGLPLLRTHVCRADALRAINDDLYFVAEVQRLEANYESKLAVMQRCSTCLKRLPIKHSTLTLPSLEREKYDAWENLRRDERTLPATSDSDADFLSPLAVASPEGKEGKLRLC</sequence>
<dbReference type="EMBL" id="CAXAMN010024561">
    <property type="protein sequence ID" value="CAK9087629.1"/>
    <property type="molecule type" value="Genomic_DNA"/>
</dbReference>
<organism evidence="2 3">
    <name type="scientific">Durusdinium trenchii</name>
    <dbReference type="NCBI Taxonomy" id="1381693"/>
    <lineage>
        <taxon>Eukaryota</taxon>
        <taxon>Sar</taxon>
        <taxon>Alveolata</taxon>
        <taxon>Dinophyceae</taxon>
        <taxon>Suessiales</taxon>
        <taxon>Symbiodiniaceae</taxon>
        <taxon>Durusdinium</taxon>
    </lineage>
</organism>
<dbReference type="PANTHER" id="PTHR36960:SF1">
    <property type="entry name" value="SI:DKEY-32E6.3"/>
    <property type="match status" value="1"/>
</dbReference>
<name>A0ABP0QHB6_9DINO</name>
<feature type="region of interest" description="Disordered" evidence="1">
    <location>
        <begin position="160"/>
        <end position="179"/>
    </location>
</feature>
<gene>
    <name evidence="2" type="ORF">CCMP2556_LOCUS42352</name>
</gene>
<dbReference type="SUPFAM" id="SSF47473">
    <property type="entry name" value="EF-hand"/>
    <property type="match status" value="1"/>
</dbReference>
<keyword evidence="3" id="KW-1185">Reference proteome</keyword>
<dbReference type="InterPro" id="IPR011992">
    <property type="entry name" value="EF-hand-dom_pair"/>
</dbReference>